<name>A0A2I0A7J4_9ASPA</name>
<gene>
    <name evidence="2" type="ORF">AXF42_Ash002886</name>
</gene>
<feature type="compositionally biased region" description="Polar residues" evidence="1">
    <location>
        <begin position="10"/>
        <end position="21"/>
    </location>
</feature>
<dbReference type="EMBL" id="KZ452013">
    <property type="protein sequence ID" value="PKA51519.1"/>
    <property type="molecule type" value="Genomic_DNA"/>
</dbReference>
<dbReference type="OrthoDB" id="654716at2759"/>
<sequence length="73" mass="8508">MEHPKKALLSLSSKRGDNNQAEEAEQKRRSAETIWITVEGKGRWDVEQDVDQRAAEFIYKEHQRMSKSVSSYL</sequence>
<keyword evidence="3" id="KW-1185">Reference proteome</keyword>
<protein>
    <submittedName>
        <fullName evidence="2">Uncharacterized protein</fullName>
    </submittedName>
</protein>
<dbReference type="Proteomes" id="UP000236161">
    <property type="component" value="Unassembled WGS sequence"/>
</dbReference>
<dbReference type="AlphaFoldDB" id="A0A2I0A7J4"/>
<organism evidence="2 3">
    <name type="scientific">Apostasia shenzhenica</name>
    <dbReference type="NCBI Taxonomy" id="1088818"/>
    <lineage>
        <taxon>Eukaryota</taxon>
        <taxon>Viridiplantae</taxon>
        <taxon>Streptophyta</taxon>
        <taxon>Embryophyta</taxon>
        <taxon>Tracheophyta</taxon>
        <taxon>Spermatophyta</taxon>
        <taxon>Magnoliopsida</taxon>
        <taxon>Liliopsida</taxon>
        <taxon>Asparagales</taxon>
        <taxon>Orchidaceae</taxon>
        <taxon>Apostasioideae</taxon>
        <taxon>Apostasia</taxon>
    </lineage>
</organism>
<evidence type="ECO:0000256" key="1">
    <source>
        <dbReference type="SAM" id="MobiDB-lite"/>
    </source>
</evidence>
<evidence type="ECO:0000313" key="3">
    <source>
        <dbReference type="Proteomes" id="UP000236161"/>
    </source>
</evidence>
<accession>A0A2I0A7J4</accession>
<reference evidence="2 3" key="1">
    <citation type="journal article" date="2017" name="Nature">
        <title>The Apostasia genome and the evolution of orchids.</title>
        <authorList>
            <person name="Zhang G.Q."/>
            <person name="Liu K.W."/>
            <person name="Li Z."/>
            <person name="Lohaus R."/>
            <person name="Hsiao Y.Y."/>
            <person name="Niu S.C."/>
            <person name="Wang J.Y."/>
            <person name="Lin Y.C."/>
            <person name="Xu Q."/>
            <person name="Chen L.J."/>
            <person name="Yoshida K."/>
            <person name="Fujiwara S."/>
            <person name="Wang Z.W."/>
            <person name="Zhang Y.Q."/>
            <person name="Mitsuda N."/>
            <person name="Wang M."/>
            <person name="Liu G.H."/>
            <person name="Pecoraro L."/>
            <person name="Huang H.X."/>
            <person name="Xiao X.J."/>
            <person name="Lin M."/>
            <person name="Wu X.Y."/>
            <person name="Wu W.L."/>
            <person name="Chen Y.Y."/>
            <person name="Chang S.B."/>
            <person name="Sakamoto S."/>
            <person name="Ohme-Takagi M."/>
            <person name="Yagi M."/>
            <person name="Zeng S.J."/>
            <person name="Shen C.Y."/>
            <person name="Yeh C.M."/>
            <person name="Luo Y.B."/>
            <person name="Tsai W.C."/>
            <person name="Van de Peer Y."/>
            <person name="Liu Z.J."/>
        </authorList>
    </citation>
    <scope>NUCLEOTIDE SEQUENCE [LARGE SCALE GENOMIC DNA]</scope>
    <source>
        <strain evidence="3">cv. Shenzhen</strain>
        <tissue evidence="2">Stem</tissue>
    </source>
</reference>
<evidence type="ECO:0000313" key="2">
    <source>
        <dbReference type="EMBL" id="PKA51519.1"/>
    </source>
</evidence>
<proteinExistence type="predicted"/>
<feature type="region of interest" description="Disordered" evidence="1">
    <location>
        <begin position="1"/>
        <end position="30"/>
    </location>
</feature>